<dbReference type="RefSeq" id="XP_067822844.1">
    <property type="nucleotide sequence ID" value="XM_067965001.1"/>
</dbReference>
<dbReference type="SMART" id="SM00369">
    <property type="entry name" value="LRR_TYP"/>
    <property type="match status" value="11"/>
</dbReference>
<dbReference type="GeneID" id="94350672"/>
<dbReference type="KEGG" id="blac:94350672"/>
<feature type="coiled-coil region" evidence="3">
    <location>
        <begin position="741"/>
        <end position="768"/>
    </location>
</feature>
<dbReference type="PANTHER" id="PTHR48051">
    <property type="match status" value="1"/>
</dbReference>
<dbReference type="SMART" id="SM00364">
    <property type="entry name" value="LRR_BAC"/>
    <property type="match status" value="12"/>
</dbReference>
<dbReference type="GO" id="GO:0005737">
    <property type="term" value="C:cytoplasm"/>
    <property type="evidence" value="ECO:0007669"/>
    <property type="project" value="TreeGrafter"/>
</dbReference>
<dbReference type="InterPro" id="IPR032675">
    <property type="entry name" value="LRR_dom_sf"/>
</dbReference>
<dbReference type="AlphaFoldDB" id="A0A976NZ68"/>
<dbReference type="PANTHER" id="PTHR48051:SF54">
    <property type="entry name" value="LEUCINE-RICH REPEAT-CONTAINING PROTEIN"/>
    <property type="match status" value="1"/>
</dbReference>
<evidence type="ECO:0000256" key="3">
    <source>
        <dbReference type="SAM" id="Coils"/>
    </source>
</evidence>
<keyword evidence="2" id="KW-0677">Repeat</keyword>
<dbReference type="Proteomes" id="UP000294530">
    <property type="component" value="Unassembled WGS sequence"/>
</dbReference>
<dbReference type="SMART" id="SM00365">
    <property type="entry name" value="LRR_SD22"/>
    <property type="match status" value="7"/>
</dbReference>
<dbReference type="PROSITE" id="PS51450">
    <property type="entry name" value="LRR"/>
    <property type="match status" value="3"/>
</dbReference>
<proteinExistence type="predicted"/>
<dbReference type="Gene3D" id="3.80.10.10">
    <property type="entry name" value="Ribonuclease Inhibitor"/>
    <property type="match status" value="5"/>
</dbReference>
<gene>
    <name evidence="5" type="ORF">CCR75_006936</name>
</gene>
<feature type="domain" description="Disease resistance R13L4/SHOC-2-like LRR" evidence="4">
    <location>
        <begin position="116"/>
        <end position="217"/>
    </location>
</feature>
<protein>
    <recommendedName>
        <fullName evidence="4">Disease resistance R13L4/SHOC-2-like LRR domain-containing protein</fullName>
    </recommendedName>
</protein>
<dbReference type="InterPro" id="IPR050216">
    <property type="entry name" value="LRR_domain-containing"/>
</dbReference>
<dbReference type="FunFam" id="3.80.10.10:FF:000116">
    <property type="entry name" value="Leucine-rich repeat-containing protein 40"/>
    <property type="match status" value="1"/>
</dbReference>
<organism evidence="5 6">
    <name type="scientific">Bremia lactucae</name>
    <name type="common">Lettuce downy mildew</name>
    <dbReference type="NCBI Taxonomy" id="4779"/>
    <lineage>
        <taxon>Eukaryota</taxon>
        <taxon>Sar</taxon>
        <taxon>Stramenopiles</taxon>
        <taxon>Oomycota</taxon>
        <taxon>Peronosporomycetes</taxon>
        <taxon>Peronosporales</taxon>
        <taxon>Peronosporaceae</taxon>
        <taxon>Bremia</taxon>
    </lineage>
</organism>
<evidence type="ECO:0000313" key="6">
    <source>
        <dbReference type="Proteomes" id="UP000294530"/>
    </source>
</evidence>
<name>A0A976NZ68_BRELC</name>
<evidence type="ECO:0000259" key="4">
    <source>
        <dbReference type="Pfam" id="PF23598"/>
    </source>
</evidence>
<evidence type="ECO:0000256" key="2">
    <source>
        <dbReference type="ARBA" id="ARBA00022737"/>
    </source>
</evidence>
<evidence type="ECO:0000256" key="1">
    <source>
        <dbReference type="ARBA" id="ARBA00022614"/>
    </source>
</evidence>
<dbReference type="SUPFAM" id="SSF52058">
    <property type="entry name" value="L domain-like"/>
    <property type="match status" value="2"/>
</dbReference>
<keyword evidence="3" id="KW-0175">Coiled coil</keyword>
<reference evidence="5 6" key="1">
    <citation type="journal article" date="2021" name="Genome Biol.">
        <title>AFLAP: assembly-free linkage analysis pipeline using k-mers from genome sequencing data.</title>
        <authorList>
            <person name="Fletcher K."/>
            <person name="Zhang L."/>
            <person name="Gil J."/>
            <person name="Han R."/>
            <person name="Cavanaugh K."/>
            <person name="Michelmore R."/>
        </authorList>
    </citation>
    <scope>NUCLEOTIDE SEQUENCE [LARGE SCALE GENOMIC DNA]</scope>
    <source>
        <strain evidence="5 6">SF5</strain>
    </source>
</reference>
<evidence type="ECO:0000313" key="5">
    <source>
        <dbReference type="EMBL" id="TDH73346.1"/>
    </source>
</evidence>
<accession>A0A976NZ68</accession>
<comment type="caution">
    <text evidence="5">The sequence shown here is derived from an EMBL/GenBank/DDBJ whole genome shotgun (WGS) entry which is preliminary data.</text>
</comment>
<dbReference type="InterPro" id="IPR001611">
    <property type="entry name" value="Leu-rich_rpt"/>
</dbReference>
<dbReference type="InterPro" id="IPR003591">
    <property type="entry name" value="Leu-rich_rpt_typical-subtyp"/>
</dbReference>
<dbReference type="Pfam" id="PF23598">
    <property type="entry name" value="LRR_14"/>
    <property type="match status" value="1"/>
</dbReference>
<dbReference type="Pfam" id="PF00560">
    <property type="entry name" value="LRR_1"/>
    <property type="match status" value="1"/>
</dbReference>
<dbReference type="InterPro" id="IPR055414">
    <property type="entry name" value="LRR_R13L4/SHOC2-like"/>
</dbReference>
<dbReference type="OrthoDB" id="660555at2759"/>
<keyword evidence="6" id="KW-1185">Reference proteome</keyword>
<keyword evidence="1" id="KW-0433">Leucine-rich repeat</keyword>
<dbReference type="Pfam" id="PF14580">
    <property type="entry name" value="LRR_9"/>
    <property type="match status" value="1"/>
</dbReference>
<sequence>MTSHVSLQDATQRSTATFSAAHNSTIIPCLQKARKTGALNLSSRQLLKFPDEIFRLYDDLDEDEHSWECAILKKLDLSYNEITELPSQLEVLRYLVSLRLRHNRLTCLTILKLDGINEITIFESNNLEGYLPDELGQLSQLRSLELGSNNLAQLPQSIGELNHLEVLHVESNQLKTLPSTIGRLKNLKTLSAHSNQIIELPSSFDLLTELLTLNLKKNCLSNVGNAFIGLDSIKYIDLRQNKLNEFPTLPMRNNSLDQLFLGNNLLREIPESVLRVKNSLTVLDVRDNKLQHLYGKIAELYRLKTLDVTNNDLNDVPPEFGYLKYLNHLLIAGNPLRTIRQTIISGSTETLKKYLRTRGCPPQTVDAMQEEINEISILRKKMELYEPTDEGEASNLKDEYLYRDASASGKLELIGKSLSQIPKQLCAADKYRFSETLLHLNLSNNMLVELPAAVGDLKSLQTLAAEQCGLTTIHASIAMMSCLQCLRVSKNRLTTNAVNYLLCKGAYASISSSLKEFDLRNNILSEIPQTLQRLKTLDTLLLSFNRIRTLDDFPWSTMHQLSKLSIANNRLESCGSVYHLPKLTSLSLENNELRQVERIPAELALCENLQTLNLIGNPQRAIRSHILNKGSEAVLNYLRSKLTCDNLKFKCSKEEHACARTSTMPTGAPLSNAIDVEYVRQQRLGSTLNPFEPMLAKENAMTIPDKPLPFVRPQFKSSTIALTTQPQPEPRLGVEPASSGAIQADDKLAELNAKIQELEQSLDDFAISAARRFAIKKDLAMTRSQKIRFLRNLGQKP</sequence>
<dbReference type="EMBL" id="SHOA02000001">
    <property type="protein sequence ID" value="TDH73346.1"/>
    <property type="molecule type" value="Genomic_DNA"/>
</dbReference>